<dbReference type="Gene3D" id="1.20.120.1620">
    <property type="match status" value="1"/>
</dbReference>
<feature type="chain" id="PRO_5015490732" description="Type VI secretion protein" evidence="1">
    <location>
        <begin position="29"/>
        <end position="135"/>
    </location>
</feature>
<dbReference type="RefSeq" id="WP_104614595.1">
    <property type="nucleotide sequence ID" value="NZ_CP103837.1"/>
</dbReference>
<accession>A0A2S7C9H8</accession>
<dbReference type="EMBL" id="MDEE01000003">
    <property type="protein sequence ID" value="PPU58248.1"/>
    <property type="molecule type" value="Genomic_DNA"/>
</dbReference>
<dbReference type="AlphaFoldDB" id="A0A2S7C9H8"/>
<comment type="caution">
    <text evidence="2">The sequence shown here is derived from an EMBL/GenBank/DDBJ whole genome shotgun (WGS) entry which is preliminary data.</text>
</comment>
<proteinExistence type="predicted"/>
<evidence type="ECO:0000313" key="3">
    <source>
        <dbReference type="Proteomes" id="UP000238908"/>
    </source>
</evidence>
<protein>
    <recommendedName>
        <fullName evidence="4">Type VI secretion protein</fullName>
    </recommendedName>
</protein>
<reference evidence="2 3" key="1">
    <citation type="submission" date="2016-08" db="EMBL/GenBank/DDBJ databases">
        <authorList>
            <person name="Seilhamer J.J."/>
        </authorList>
    </citation>
    <scope>NUCLEOTIDE SEQUENCE [LARGE SCALE GENOMIC DNA]</scope>
    <source>
        <strain evidence="2 3">CFBP7245</strain>
    </source>
</reference>
<dbReference type="Proteomes" id="UP000238908">
    <property type="component" value="Unassembled WGS sequence"/>
</dbReference>
<dbReference type="InterPro" id="IPR038314">
    <property type="entry name" value="T6SS_sf"/>
</dbReference>
<evidence type="ECO:0000256" key="1">
    <source>
        <dbReference type="SAM" id="SignalP"/>
    </source>
</evidence>
<name>A0A2S7C9H8_9XANT</name>
<evidence type="ECO:0000313" key="2">
    <source>
        <dbReference type="EMBL" id="PPU58248.1"/>
    </source>
</evidence>
<feature type="signal peptide" evidence="1">
    <location>
        <begin position="1"/>
        <end position="28"/>
    </location>
</feature>
<dbReference type="GeneID" id="95583786"/>
<evidence type="ECO:0008006" key="4">
    <source>
        <dbReference type="Google" id="ProtNLM"/>
    </source>
</evidence>
<organism evidence="2 3">
    <name type="scientific">Xanthomonas dyei</name>
    <dbReference type="NCBI Taxonomy" id="743699"/>
    <lineage>
        <taxon>Bacteria</taxon>
        <taxon>Pseudomonadati</taxon>
        <taxon>Pseudomonadota</taxon>
        <taxon>Gammaproteobacteria</taxon>
        <taxon>Lysobacterales</taxon>
        <taxon>Lysobacteraceae</taxon>
        <taxon>Xanthomonas</taxon>
    </lineage>
</organism>
<gene>
    <name evidence="2" type="ORF">XdyCFBP7245_03955</name>
</gene>
<keyword evidence="1" id="KW-0732">Signal</keyword>
<sequence>MPFPHRCRHAVTAALLVAVSTVSTAAMAATPAAAEDVKAYALQLCLEQNYQRSGRLEPDQLRDRSYLLTTYALDNASPGATGRLQAFVAQQTANYHRGEVPMKDEARRGPFTTIFAQCMAFYHSPALRDFVAKQR</sequence>